<evidence type="ECO:0000256" key="2">
    <source>
        <dbReference type="ARBA" id="ARBA00022723"/>
    </source>
</evidence>
<gene>
    <name evidence="6" type="ORF">MNBD_DELTA02-140</name>
</gene>
<dbReference type="GO" id="GO:0046872">
    <property type="term" value="F:metal ion binding"/>
    <property type="evidence" value="ECO:0007669"/>
    <property type="project" value="UniProtKB-KW"/>
</dbReference>
<dbReference type="GO" id="GO:0009055">
    <property type="term" value="F:electron transfer activity"/>
    <property type="evidence" value="ECO:0007669"/>
    <property type="project" value="InterPro"/>
</dbReference>
<keyword evidence="1" id="KW-0349">Heme</keyword>
<feature type="compositionally biased region" description="Basic and acidic residues" evidence="4">
    <location>
        <begin position="87"/>
        <end position="99"/>
    </location>
</feature>
<dbReference type="EMBL" id="UOEZ01000021">
    <property type="protein sequence ID" value="VAW35211.1"/>
    <property type="molecule type" value="Genomic_DNA"/>
</dbReference>
<organism evidence="6">
    <name type="scientific">hydrothermal vent metagenome</name>
    <dbReference type="NCBI Taxonomy" id="652676"/>
    <lineage>
        <taxon>unclassified sequences</taxon>
        <taxon>metagenomes</taxon>
        <taxon>ecological metagenomes</taxon>
    </lineage>
</organism>
<reference evidence="6" key="1">
    <citation type="submission" date="2018-06" db="EMBL/GenBank/DDBJ databases">
        <authorList>
            <person name="Zhirakovskaya E."/>
        </authorList>
    </citation>
    <scope>NUCLEOTIDE SEQUENCE</scope>
</reference>
<dbReference type="SUPFAM" id="SSF46626">
    <property type="entry name" value="Cytochrome c"/>
    <property type="match status" value="1"/>
</dbReference>
<feature type="compositionally biased region" description="Polar residues" evidence="4">
    <location>
        <begin position="23"/>
        <end position="35"/>
    </location>
</feature>
<keyword evidence="3" id="KW-0408">Iron</keyword>
<evidence type="ECO:0000256" key="3">
    <source>
        <dbReference type="ARBA" id="ARBA00023004"/>
    </source>
</evidence>
<keyword evidence="2" id="KW-0479">Metal-binding</keyword>
<dbReference type="PROSITE" id="PS51257">
    <property type="entry name" value="PROKAR_LIPOPROTEIN"/>
    <property type="match status" value="1"/>
</dbReference>
<evidence type="ECO:0000256" key="4">
    <source>
        <dbReference type="SAM" id="MobiDB-lite"/>
    </source>
</evidence>
<feature type="region of interest" description="Disordered" evidence="4">
    <location>
        <begin position="87"/>
        <end position="106"/>
    </location>
</feature>
<evidence type="ECO:0000313" key="6">
    <source>
        <dbReference type="EMBL" id="VAW35211.1"/>
    </source>
</evidence>
<accession>A0A3B0UWA0</accession>
<feature type="region of interest" description="Disordered" evidence="4">
    <location>
        <begin position="21"/>
        <end position="44"/>
    </location>
</feature>
<feature type="domain" description="Cytochrome c" evidence="5">
    <location>
        <begin position="107"/>
        <end position="196"/>
    </location>
</feature>
<dbReference type="GO" id="GO:0020037">
    <property type="term" value="F:heme binding"/>
    <property type="evidence" value="ECO:0007669"/>
    <property type="project" value="InterPro"/>
</dbReference>
<dbReference type="Gene3D" id="1.10.760.10">
    <property type="entry name" value="Cytochrome c-like domain"/>
    <property type="match status" value="1"/>
</dbReference>
<sequence length="199" mass="20744">MKRFFLMLIITITVGLAGCGSDSPRTTTAAKTNTAPGPATEVTQPAAPAKAAQAKAAPVKAAPAKAAPAKAAIVDSSYSTKRTEFVKEHGQAPKYKDSKNPLSPNTENITAGGILFRTRCALCHGNKGKGDGIAGGSLNPPPSDLSKIAAMKVATDGYLFWTISEGGGKLGTAMPTFNIMPKEERWQIILFLKSEIAGK</sequence>
<proteinExistence type="predicted"/>
<name>A0A3B0UWA0_9ZZZZ</name>
<dbReference type="Pfam" id="PF13442">
    <property type="entry name" value="Cytochrome_CBB3"/>
    <property type="match status" value="1"/>
</dbReference>
<dbReference type="AlphaFoldDB" id="A0A3B0UWA0"/>
<dbReference type="PROSITE" id="PS51007">
    <property type="entry name" value="CYTC"/>
    <property type="match status" value="1"/>
</dbReference>
<dbReference type="InterPro" id="IPR009056">
    <property type="entry name" value="Cyt_c-like_dom"/>
</dbReference>
<dbReference type="InterPro" id="IPR036909">
    <property type="entry name" value="Cyt_c-like_dom_sf"/>
</dbReference>
<evidence type="ECO:0000256" key="1">
    <source>
        <dbReference type="ARBA" id="ARBA00022617"/>
    </source>
</evidence>
<evidence type="ECO:0000259" key="5">
    <source>
        <dbReference type="PROSITE" id="PS51007"/>
    </source>
</evidence>
<protein>
    <recommendedName>
        <fullName evidence="5">Cytochrome c domain-containing protein</fullName>
    </recommendedName>
</protein>